<dbReference type="RefSeq" id="WP_267989876.1">
    <property type="nucleotide sequence ID" value="NZ_JAPJZI010000001.1"/>
</dbReference>
<protein>
    <submittedName>
        <fullName evidence="7">ABC transporter substrate-binding protein</fullName>
    </submittedName>
</protein>
<dbReference type="SUPFAM" id="SSF53822">
    <property type="entry name" value="Periplasmic binding protein-like I"/>
    <property type="match status" value="1"/>
</dbReference>
<keyword evidence="3 5" id="KW-0732">Signal</keyword>
<evidence type="ECO:0000313" key="8">
    <source>
        <dbReference type="Proteomes" id="UP001151234"/>
    </source>
</evidence>
<feature type="signal peptide" evidence="5">
    <location>
        <begin position="1"/>
        <end position="22"/>
    </location>
</feature>
<evidence type="ECO:0000256" key="4">
    <source>
        <dbReference type="ARBA" id="ARBA00022970"/>
    </source>
</evidence>
<gene>
    <name evidence="7" type="ORF">OQ273_07725</name>
</gene>
<dbReference type="Gene3D" id="3.40.50.2300">
    <property type="match status" value="2"/>
</dbReference>
<comment type="similarity">
    <text evidence="1">Belongs to the leucine-binding protein family.</text>
</comment>
<dbReference type="CDD" id="cd06346">
    <property type="entry name" value="PBP1_ABC_ligand_binding-like"/>
    <property type="match status" value="1"/>
</dbReference>
<dbReference type="EMBL" id="JAPJZI010000001">
    <property type="protein sequence ID" value="MDA5398455.1"/>
    <property type="molecule type" value="Genomic_DNA"/>
</dbReference>
<dbReference type="Proteomes" id="UP001151234">
    <property type="component" value="Unassembled WGS sequence"/>
</dbReference>
<evidence type="ECO:0000256" key="5">
    <source>
        <dbReference type="SAM" id="SignalP"/>
    </source>
</evidence>
<evidence type="ECO:0000256" key="3">
    <source>
        <dbReference type="ARBA" id="ARBA00022729"/>
    </source>
</evidence>
<dbReference type="InterPro" id="IPR000709">
    <property type="entry name" value="Leu_Ile_Val-bd"/>
</dbReference>
<evidence type="ECO:0000256" key="1">
    <source>
        <dbReference type="ARBA" id="ARBA00010062"/>
    </source>
</evidence>
<feature type="chain" id="PRO_5040987583" evidence="5">
    <location>
        <begin position="23"/>
        <end position="400"/>
    </location>
</feature>
<name>A0A9X3ZHD5_9HYPH</name>
<dbReference type="InterPro" id="IPR051010">
    <property type="entry name" value="BCAA_transport"/>
</dbReference>
<reference evidence="7" key="1">
    <citation type="submission" date="2022-11" db="EMBL/GenBank/DDBJ databases">
        <title>Draft genome sequence of Hoeflea poritis E7-10 and Hoeflea prorocentri PM5-8, separated from scleractinian coral Porites lutea and marine dinoflagellate.</title>
        <authorList>
            <person name="Zhang G."/>
            <person name="Wei Q."/>
            <person name="Cai L."/>
        </authorList>
    </citation>
    <scope>NUCLEOTIDE SEQUENCE</scope>
    <source>
        <strain evidence="7">PM5-8</strain>
    </source>
</reference>
<dbReference type="Pfam" id="PF13458">
    <property type="entry name" value="Peripla_BP_6"/>
    <property type="match status" value="1"/>
</dbReference>
<accession>A0A9X3ZHD5</accession>
<feature type="domain" description="Leucine-binding protein" evidence="6">
    <location>
        <begin position="25"/>
        <end position="337"/>
    </location>
</feature>
<dbReference type="PRINTS" id="PR00337">
    <property type="entry name" value="LEUILEVALBP"/>
</dbReference>
<evidence type="ECO:0000313" key="7">
    <source>
        <dbReference type="EMBL" id="MDA5398455.1"/>
    </source>
</evidence>
<organism evidence="7 8">
    <name type="scientific">Hoeflea prorocentri</name>
    <dbReference type="NCBI Taxonomy" id="1922333"/>
    <lineage>
        <taxon>Bacteria</taxon>
        <taxon>Pseudomonadati</taxon>
        <taxon>Pseudomonadota</taxon>
        <taxon>Alphaproteobacteria</taxon>
        <taxon>Hyphomicrobiales</taxon>
        <taxon>Rhizobiaceae</taxon>
        <taxon>Hoeflea</taxon>
    </lineage>
</organism>
<comment type="caution">
    <text evidence="7">The sequence shown here is derived from an EMBL/GenBank/DDBJ whole genome shotgun (WGS) entry which is preliminary data.</text>
</comment>
<keyword evidence="4" id="KW-0029">Amino-acid transport</keyword>
<sequence length="400" mass="41549">MKKITIMAAAAALLGAVSVAQADETKIGVLMDITGPIANFIPPLQNAANLAVKHVNDQGGLLGGKAVAVYGDTTGTSQGAVDAAQKLVNIENVPIIMGSLMSGTTIAAAEAAIIPAGVTQISPTATSPAMTDLQDNGLVFRIVPSDNYQGEILAKMVLEEGIDKVAVTYVNNDYGVGIGQTFMEAYKQAGGEIVAEAKHEEKKDSYRSELASLAKGDAQALVVIAYAGDSGGKIVRQSIEGGLFNNFIGTDGLRDELLIKNVGADALKTSFFSSPTSPAENPAQKTLHDAYNAEYGEGADKAFVDQTYDATFLTLLAVEKAGSTDRSKMAAALREVAMAPGEKIGPGEWAKAIALIKEGKDIDYDGASGTAEFDENGDVGGYIGKFVVDGDGYKQVAIVE</sequence>
<keyword evidence="2" id="KW-0813">Transport</keyword>
<evidence type="ECO:0000259" key="6">
    <source>
        <dbReference type="Pfam" id="PF13458"/>
    </source>
</evidence>
<dbReference type="PANTHER" id="PTHR30483">
    <property type="entry name" value="LEUCINE-SPECIFIC-BINDING PROTEIN"/>
    <property type="match status" value="1"/>
</dbReference>
<dbReference type="InterPro" id="IPR028082">
    <property type="entry name" value="Peripla_BP_I"/>
</dbReference>
<evidence type="ECO:0000256" key="2">
    <source>
        <dbReference type="ARBA" id="ARBA00022448"/>
    </source>
</evidence>
<dbReference type="PANTHER" id="PTHR30483:SF6">
    <property type="entry name" value="PERIPLASMIC BINDING PROTEIN OF ABC TRANSPORTER FOR NATURAL AMINO ACIDS"/>
    <property type="match status" value="1"/>
</dbReference>
<keyword evidence="8" id="KW-1185">Reference proteome</keyword>
<dbReference type="GO" id="GO:0006865">
    <property type="term" value="P:amino acid transport"/>
    <property type="evidence" value="ECO:0007669"/>
    <property type="project" value="UniProtKB-KW"/>
</dbReference>
<proteinExistence type="inferred from homology"/>
<dbReference type="AlphaFoldDB" id="A0A9X3ZHD5"/>
<dbReference type="InterPro" id="IPR028081">
    <property type="entry name" value="Leu-bd"/>
</dbReference>